<evidence type="ECO:0000313" key="2">
    <source>
        <dbReference type="Proteomes" id="UP000299102"/>
    </source>
</evidence>
<accession>A0A4C2ADI2</accession>
<dbReference type="AlphaFoldDB" id="A0A4C2ADI2"/>
<evidence type="ECO:0000313" key="1">
    <source>
        <dbReference type="EMBL" id="GBP96907.1"/>
    </source>
</evidence>
<dbReference type="Proteomes" id="UP000299102">
    <property type="component" value="Unassembled WGS sequence"/>
</dbReference>
<dbReference type="OrthoDB" id="10022108at2759"/>
<organism evidence="1 2">
    <name type="scientific">Eumeta variegata</name>
    <name type="common">Bagworm moth</name>
    <name type="synonym">Eumeta japonica</name>
    <dbReference type="NCBI Taxonomy" id="151549"/>
    <lineage>
        <taxon>Eukaryota</taxon>
        <taxon>Metazoa</taxon>
        <taxon>Ecdysozoa</taxon>
        <taxon>Arthropoda</taxon>
        <taxon>Hexapoda</taxon>
        <taxon>Insecta</taxon>
        <taxon>Pterygota</taxon>
        <taxon>Neoptera</taxon>
        <taxon>Endopterygota</taxon>
        <taxon>Lepidoptera</taxon>
        <taxon>Glossata</taxon>
        <taxon>Ditrysia</taxon>
        <taxon>Tineoidea</taxon>
        <taxon>Psychidae</taxon>
        <taxon>Oiketicinae</taxon>
        <taxon>Eumeta</taxon>
    </lineage>
</organism>
<name>A0A4C2ADI2_EUMVA</name>
<protein>
    <submittedName>
        <fullName evidence="1">Uncharacterized protein</fullName>
    </submittedName>
</protein>
<proteinExistence type="predicted"/>
<dbReference type="EMBL" id="BGZK01002847">
    <property type="protein sequence ID" value="GBP96907.1"/>
    <property type="molecule type" value="Genomic_DNA"/>
</dbReference>
<sequence>MDIPNKLEGLRKTLEIKPTTYAAAAAKPKLQAAEAAKVPGPKIAAAHTYRLVPMRQPHQVRKARNQKVVLTCVSDDAIKRIETRIKTKSKDLQVSKPEPSLPLIIIRDVLKVNSDAQIVESLKRQNGHTTEGLGWGKVEARVRYRRRAQKPLECHPVLEVSPALYTRLIKPATCMWGCSGDRFGTSRL</sequence>
<keyword evidence="2" id="KW-1185">Reference proteome</keyword>
<comment type="caution">
    <text evidence="1">The sequence shown here is derived from an EMBL/GenBank/DDBJ whole genome shotgun (WGS) entry which is preliminary data.</text>
</comment>
<reference evidence="1 2" key="1">
    <citation type="journal article" date="2019" name="Commun. Biol.">
        <title>The bagworm genome reveals a unique fibroin gene that provides high tensile strength.</title>
        <authorList>
            <person name="Kono N."/>
            <person name="Nakamura H."/>
            <person name="Ohtoshi R."/>
            <person name="Tomita M."/>
            <person name="Numata K."/>
            <person name="Arakawa K."/>
        </authorList>
    </citation>
    <scope>NUCLEOTIDE SEQUENCE [LARGE SCALE GENOMIC DNA]</scope>
</reference>
<gene>
    <name evidence="1" type="ORF">EVAR_84160_1</name>
</gene>